<dbReference type="Gene3D" id="3.80.10.10">
    <property type="entry name" value="Ribonuclease Inhibitor"/>
    <property type="match status" value="2"/>
</dbReference>
<feature type="region of interest" description="Disordered" evidence="4">
    <location>
        <begin position="1079"/>
        <end position="1178"/>
    </location>
</feature>
<feature type="region of interest" description="Disordered" evidence="4">
    <location>
        <begin position="1890"/>
        <end position="1917"/>
    </location>
</feature>
<sequence>MTHNKMDCNHQLDISDVTEDSLLAERVAKRDDKIQGIRYITEDLILKLTKQDNLAHIKTLNLAITKTEDKKFKFIENLEKCGRLEVLNLSHNVIEKIEKLENLHKLKELHLSNNRIHKIVCLEHMAGLQLLNLSSNYIEHVPMWLPKKLRSLRTLNLRNNKISSLQDVSRLKPLKNLTELSVTENPVSKLPHYRLYLVFHLRSLEKLDEQSISQDEREQAQQRFHMEEIERLEQDLELRVAEICRLQKEKAAAVKELEHQEVLIDQRQLKSLQDQQYQAQLKQELDTKTELLKQKTVELTRACQKQYELEQELAFQKIDAKFEPYPYYLDDELEAESLLCESTYIGKARHKRNTVVSDSVQGHQVASANQTEMDNPRQGVLMGNPLDCIQQQTKAEEYLQQLLREIQDAEHQILRAGGELRQLEESLSQKQDLEAEKEQVRQQLQKKIQCVRQLRDEAKAMEDQLERQRGEMSQTQGQMRHLQSLLDHREPQHAHLKAQITSKSQLLDMMSKKHRELEVRLDDMLSRIAKETEEIKNLEQQLTDGQIAANDALKKDLEGIISGLQDYLSGVKEQARHAQADCYHLHRERESLQRQLMESQERCQLLERIASAAETAQAEARIELKGQQNQLKQLMEENVELQRKLGHISAYEVELESQLQEHTTEAGQLKEELGRMHRLSQLEQAALQAELEKERLAKENAQAQMEQHKQELQEQLRNLQDVKVTLEERVGALQSSLEQIRGTMLCPLEVQRCIEEMTKTIASGQIGHFRVRCERDVVGHCLEQLQQEILGLVSAAQTGWDQAQLNQALLSQEMALLRQQHKAACQTASQATEAEKLGEEEIRRLREEVQVAREFQKQVGQQLREADDEREHLLARLEEQHKLMEVGEYHSQQQLRSLDMELRELKSSFTTADKMAAQQLHTTKEQLRSLHDTVEQISQERAEDAEDCKRSRVLTDEITQNLTKAEAEIKLLQNLLKDQMDLIDHPGLGEVSGNSIQQQELNNLKRSLNRQEAQTKGLREQLALARKKNSGNLEELMSKVRALREDLLQQNQVLSSLRDPHRPTGYWYYVPPATNAPCFGSQGTQDSGLGSQYLSSPDRGRRTSMRHRGVRKDRAPPSGGGYWVYSTLGHAASHTSKRKDEARDSGGDSDVADCSSSNTGSHCSPPHGSAIYTTQPDGLPIPPGSVIYAPPADDLAVSPGTAIYGPPPQGAQLVYGPITSILSGAWPHTGGLYCNNPEHQDMERELCRLKQMVKERHAQGEEEEEKAHVKEDMLRLLEQRTHLKLEHKKLHRSLRQLHQRLREVQEGRCGSEVLEEVLDKSLQRHGTLLDEVECVEKTLLRRRAELREADRLLLEAQSSFKDTNNKTKDALHKYTKAQQQLDDTEHELEELELRARDSATLLVEAQQHLQIQQGKLQELQRSNEEQTDTLHRVEEVVAARDMDFQELNKKVALRQQELSVLDRALEQWHTEERAMEERRRQQRMSLEEALQQGDEAKELAKELQGDVEALYVQKGELKAQLAERSASMEALKQQVHQEEESLLSIRSQINQHKADLKRVLETLQLENEELQGVKLQQDQRLDQLEKCQNSLLQARVELQALQQEAAHQRTEAEHQKTETVHQRRLAEENARERSRLEEQCRNLETRRTYADRCLDAANQGARAAEAELNRLQTELGQLRQEHRQALTHREKMGRDDATTRQQIDQQSELLRGLKEQVEEKRCQLETLEEERRVLIRCRDSVAREKQEMSKQLEEDKGKAKQLEVNLEELHAHLAEQQAQLQCAQELQHQAKEKEESQRQRLHVLKSQCRAVEGTLAQHSLRLEQVTAEVAHMEARRLNLESEKYDLMQERVSQLGQELHRRDAQLQEQAEELQTLQRELGVCRAEVQHLQEEKDSAESRMQAQKSCDKGQKAKLQESEKERARLRRELVLVEQAAEEHQQKARCLQMELNTVSNELMSLKDALRSQEDGESRLREIREALRSLKTDVKAELNSGVVVTSLHTETSLSDADDHKENQYSMTAVPQPAYNPTDEHWRGDVLRERLRQQEDHLKAQLRRRMFSQEEYLSHRRQQTEGSLQGLRRRVDKLDQLLGNSPSDSPSPEHHNKQDSVGSV</sequence>
<dbReference type="PROSITE" id="PS51450">
    <property type="entry name" value="LRR"/>
    <property type="match status" value="3"/>
</dbReference>
<feature type="region of interest" description="Disordered" evidence="4">
    <location>
        <begin position="2088"/>
        <end position="2112"/>
    </location>
</feature>
<dbReference type="PANTHER" id="PTHR45973">
    <property type="entry name" value="PROTEIN PHOSPHATASE 1 REGULATORY SUBUNIT SDS22-RELATED"/>
    <property type="match status" value="1"/>
</dbReference>
<evidence type="ECO:0000313" key="5">
    <source>
        <dbReference type="EMBL" id="KAL0978962.1"/>
    </source>
</evidence>
<dbReference type="EMBL" id="JAGEUA010000005">
    <property type="protein sequence ID" value="KAL0978962.1"/>
    <property type="molecule type" value="Genomic_DNA"/>
</dbReference>
<reference evidence="5 6" key="1">
    <citation type="submission" date="2024-06" db="EMBL/GenBank/DDBJ databases">
        <authorList>
            <person name="Pan Q."/>
            <person name="Wen M."/>
            <person name="Jouanno E."/>
            <person name="Zahm M."/>
            <person name="Klopp C."/>
            <person name="Cabau C."/>
            <person name="Louis A."/>
            <person name="Berthelot C."/>
            <person name="Parey E."/>
            <person name="Roest Crollius H."/>
            <person name="Montfort J."/>
            <person name="Robinson-Rechavi M."/>
            <person name="Bouchez O."/>
            <person name="Lampietro C."/>
            <person name="Lopez Roques C."/>
            <person name="Donnadieu C."/>
            <person name="Postlethwait J."/>
            <person name="Bobe J."/>
            <person name="Verreycken H."/>
            <person name="Guiguen Y."/>
        </authorList>
    </citation>
    <scope>NUCLEOTIDE SEQUENCE [LARGE SCALE GENOMIC DNA]</scope>
    <source>
        <strain evidence="5">Up_M1</strain>
        <tissue evidence="5">Testis</tissue>
    </source>
</reference>
<dbReference type="SMART" id="SM00369">
    <property type="entry name" value="LRR_TYP"/>
    <property type="match status" value="4"/>
</dbReference>
<feature type="coiled-coil region" evidence="3">
    <location>
        <begin position="828"/>
        <end position="883"/>
    </location>
</feature>
<comment type="caution">
    <text evidence="5">The sequence shown here is derived from an EMBL/GenBank/DDBJ whole genome shotgun (WGS) entry which is preliminary data.</text>
</comment>
<feature type="region of interest" description="Disordered" evidence="4">
    <location>
        <begin position="1605"/>
        <end position="1635"/>
    </location>
</feature>
<evidence type="ECO:0008006" key="7">
    <source>
        <dbReference type="Google" id="ProtNLM"/>
    </source>
</evidence>
<evidence type="ECO:0000313" key="6">
    <source>
        <dbReference type="Proteomes" id="UP001557470"/>
    </source>
</evidence>
<feature type="coiled-coil region" evidence="3">
    <location>
        <begin position="1367"/>
        <end position="1436"/>
    </location>
</feature>
<dbReference type="SUPFAM" id="SSF52075">
    <property type="entry name" value="Outer arm dynein light chain 1"/>
    <property type="match status" value="1"/>
</dbReference>
<dbReference type="Proteomes" id="UP001557470">
    <property type="component" value="Unassembled WGS sequence"/>
</dbReference>
<evidence type="ECO:0000256" key="3">
    <source>
        <dbReference type="SAM" id="Coils"/>
    </source>
</evidence>
<accession>A0ABD0XB32</accession>
<feature type="coiled-coil region" evidence="3">
    <location>
        <begin position="589"/>
        <end position="736"/>
    </location>
</feature>
<keyword evidence="2" id="KW-0677">Repeat</keyword>
<feature type="coiled-coil region" evidence="3">
    <location>
        <begin position="392"/>
        <end position="478"/>
    </location>
</feature>
<keyword evidence="6" id="KW-1185">Reference proteome</keyword>
<feature type="compositionally biased region" description="Basic and acidic residues" evidence="4">
    <location>
        <begin position="1905"/>
        <end position="1917"/>
    </location>
</feature>
<keyword evidence="3" id="KW-0175">Coiled coil</keyword>
<dbReference type="SMART" id="SM00365">
    <property type="entry name" value="LRR_SD22"/>
    <property type="match status" value="4"/>
</dbReference>
<protein>
    <recommendedName>
        <fullName evidence="7">Centriolin</fullName>
    </recommendedName>
</protein>
<keyword evidence="1" id="KW-0433">Leucine-rich repeat</keyword>
<dbReference type="InterPro" id="IPR003591">
    <property type="entry name" value="Leu-rich_rpt_typical-subtyp"/>
</dbReference>
<dbReference type="PANTHER" id="PTHR45973:SF36">
    <property type="entry name" value="CENTRIOLIN"/>
    <property type="match status" value="1"/>
</dbReference>
<gene>
    <name evidence="5" type="ORF">UPYG_G00178550</name>
</gene>
<feature type="coiled-coil region" evidence="3">
    <location>
        <begin position="507"/>
        <end position="555"/>
    </location>
</feature>
<feature type="compositionally biased region" description="Polar residues" evidence="4">
    <location>
        <begin position="1081"/>
        <end position="1095"/>
    </location>
</feature>
<dbReference type="InterPro" id="IPR032675">
    <property type="entry name" value="LRR_dom_sf"/>
</dbReference>
<feature type="coiled-coil region" evidence="3">
    <location>
        <begin position="920"/>
        <end position="1053"/>
    </location>
</feature>
<evidence type="ECO:0000256" key="1">
    <source>
        <dbReference type="ARBA" id="ARBA00022614"/>
    </source>
</evidence>
<dbReference type="Pfam" id="PF14580">
    <property type="entry name" value="LRR_9"/>
    <property type="match status" value="1"/>
</dbReference>
<evidence type="ECO:0000256" key="2">
    <source>
        <dbReference type="ARBA" id="ARBA00022737"/>
    </source>
</evidence>
<dbReference type="InterPro" id="IPR001611">
    <property type="entry name" value="Leu-rich_rpt"/>
</dbReference>
<organism evidence="5 6">
    <name type="scientific">Umbra pygmaea</name>
    <name type="common">Eastern mudminnow</name>
    <dbReference type="NCBI Taxonomy" id="75934"/>
    <lineage>
        <taxon>Eukaryota</taxon>
        <taxon>Metazoa</taxon>
        <taxon>Chordata</taxon>
        <taxon>Craniata</taxon>
        <taxon>Vertebrata</taxon>
        <taxon>Euteleostomi</taxon>
        <taxon>Actinopterygii</taxon>
        <taxon>Neopterygii</taxon>
        <taxon>Teleostei</taxon>
        <taxon>Protacanthopterygii</taxon>
        <taxon>Esociformes</taxon>
        <taxon>Umbridae</taxon>
        <taxon>Umbra</taxon>
    </lineage>
</organism>
<evidence type="ECO:0000256" key="4">
    <source>
        <dbReference type="SAM" id="MobiDB-lite"/>
    </source>
</evidence>
<name>A0ABD0XB32_UMBPY</name>
<dbReference type="InterPro" id="IPR050576">
    <property type="entry name" value="Cilia_flagella_integrity"/>
</dbReference>
<proteinExistence type="predicted"/>
<feature type="compositionally biased region" description="Basic and acidic residues" evidence="4">
    <location>
        <begin position="1606"/>
        <end position="1635"/>
    </location>
</feature>
<feature type="compositionally biased region" description="Basic residues" evidence="4">
    <location>
        <begin position="1102"/>
        <end position="1111"/>
    </location>
</feature>